<comment type="similarity">
    <text evidence="7">Belongs to the binding-protein-dependent transport system permease family.</text>
</comment>
<dbReference type="Pfam" id="PF00528">
    <property type="entry name" value="BPD_transp_1"/>
    <property type="match status" value="1"/>
</dbReference>
<evidence type="ECO:0000313" key="9">
    <source>
        <dbReference type="EMBL" id="OXM16870.1"/>
    </source>
</evidence>
<keyword evidence="6 7" id="KW-0472">Membrane</keyword>
<dbReference type="GO" id="GO:0055085">
    <property type="term" value="P:transmembrane transport"/>
    <property type="evidence" value="ECO:0007669"/>
    <property type="project" value="InterPro"/>
</dbReference>
<feature type="transmembrane region" description="Helical" evidence="7">
    <location>
        <begin position="164"/>
        <end position="190"/>
    </location>
</feature>
<dbReference type="AlphaFoldDB" id="A0A229P459"/>
<accession>A0A229P459</accession>
<evidence type="ECO:0000256" key="3">
    <source>
        <dbReference type="ARBA" id="ARBA00022475"/>
    </source>
</evidence>
<evidence type="ECO:0000256" key="4">
    <source>
        <dbReference type="ARBA" id="ARBA00022692"/>
    </source>
</evidence>
<proteinExistence type="inferred from homology"/>
<organism evidence="9 10">
    <name type="scientific">Paenibacillus herberti</name>
    <dbReference type="NCBI Taxonomy" id="1619309"/>
    <lineage>
        <taxon>Bacteria</taxon>
        <taxon>Bacillati</taxon>
        <taxon>Bacillota</taxon>
        <taxon>Bacilli</taxon>
        <taxon>Bacillales</taxon>
        <taxon>Paenibacillaceae</taxon>
        <taxon>Paenibacillus</taxon>
    </lineage>
</organism>
<keyword evidence="4 7" id="KW-0812">Transmembrane</keyword>
<name>A0A229P459_9BACL</name>
<protein>
    <submittedName>
        <fullName evidence="9">Sugar ABC transporter permease</fullName>
    </submittedName>
</protein>
<comment type="caution">
    <text evidence="9">The sequence shown here is derived from an EMBL/GenBank/DDBJ whole genome shotgun (WGS) entry which is preliminary data.</text>
</comment>
<sequence length="307" mass="34427">MSSAVKGFLSEIMKNRLLYLMCLPALIVLLMFSYIPFAGIWMAFTDFNVVDGIFGSKFVGLDNFKYFFSNSMGWKVIYNTLYINFFGIILGIIVPVGIAILLNEIRHDSYKRVAQSMMFFPYFISWVVVGAILYGIFSTDVGVANNILKFFGAEPISWYSEPKYWKWIIILASVWKWSGYSSIIYMAAMANFDGSLYESAKVDGANKLQSIFYLTIPMLKPTIIVLTLLSVGRIFYGDFGMIYGIVGNNPVLADEVTVIDTYVYASMRSLGFSYSTAIGLFQSVMGLILITAANKSAKKMNDGEGLF</sequence>
<dbReference type="InterPro" id="IPR035906">
    <property type="entry name" value="MetI-like_sf"/>
</dbReference>
<feature type="transmembrane region" description="Helical" evidence="7">
    <location>
        <begin position="81"/>
        <end position="102"/>
    </location>
</feature>
<dbReference type="GO" id="GO:0005886">
    <property type="term" value="C:plasma membrane"/>
    <property type="evidence" value="ECO:0007669"/>
    <property type="project" value="UniProtKB-SubCell"/>
</dbReference>
<evidence type="ECO:0000256" key="5">
    <source>
        <dbReference type="ARBA" id="ARBA00022989"/>
    </source>
</evidence>
<gene>
    <name evidence="9" type="ORF">CGZ75_09535</name>
</gene>
<dbReference type="SUPFAM" id="SSF161098">
    <property type="entry name" value="MetI-like"/>
    <property type="match status" value="1"/>
</dbReference>
<feature type="transmembrane region" description="Helical" evidence="7">
    <location>
        <begin position="123"/>
        <end position="144"/>
    </location>
</feature>
<keyword evidence="10" id="KW-1185">Reference proteome</keyword>
<dbReference type="InterPro" id="IPR051393">
    <property type="entry name" value="ABC_transporter_permease"/>
</dbReference>
<evidence type="ECO:0000259" key="8">
    <source>
        <dbReference type="PROSITE" id="PS50928"/>
    </source>
</evidence>
<dbReference type="CDD" id="cd06261">
    <property type="entry name" value="TM_PBP2"/>
    <property type="match status" value="1"/>
</dbReference>
<dbReference type="PANTHER" id="PTHR30193">
    <property type="entry name" value="ABC TRANSPORTER PERMEASE PROTEIN"/>
    <property type="match status" value="1"/>
</dbReference>
<evidence type="ECO:0000256" key="1">
    <source>
        <dbReference type="ARBA" id="ARBA00004651"/>
    </source>
</evidence>
<dbReference type="InterPro" id="IPR000515">
    <property type="entry name" value="MetI-like"/>
</dbReference>
<feature type="transmembrane region" description="Helical" evidence="7">
    <location>
        <begin position="272"/>
        <end position="293"/>
    </location>
</feature>
<evidence type="ECO:0000256" key="2">
    <source>
        <dbReference type="ARBA" id="ARBA00022448"/>
    </source>
</evidence>
<dbReference type="OrthoDB" id="9785836at2"/>
<feature type="domain" description="ABC transmembrane type-1" evidence="8">
    <location>
        <begin position="77"/>
        <end position="293"/>
    </location>
</feature>
<dbReference type="Gene3D" id="1.10.3720.10">
    <property type="entry name" value="MetI-like"/>
    <property type="match status" value="1"/>
</dbReference>
<evidence type="ECO:0000256" key="6">
    <source>
        <dbReference type="ARBA" id="ARBA00023136"/>
    </source>
</evidence>
<dbReference type="RefSeq" id="WP_089523951.1">
    <property type="nucleotide sequence ID" value="NZ_NMUQ01000001.1"/>
</dbReference>
<feature type="transmembrane region" description="Helical" evidence="7">
    <location>
        <begin position="211"/>
        <end position="236"/>
    </location>
</feature>
<evidence type="ECO:0000256" key="7">
    <source>
        <dbReference type="RuleBase" id="RU363032"/>
    </source>
</evidence>
<keyword evidence="5 7" id="KW-1133">Transmembrane helix</keyword>
<keyword evidence="3" id="KW-1003">Cell membrane</keyword>
<dbReference type="Proteomes" id="UP000215145">
    <property type="component" value="Unassembled WGS sequence"/>
</dbReference>
<keyword evidence="2 7" id="KW-0813">Transport</keyword>
<dbReference type="EMBL" id="NMUQ01000001">
    <property type="protein sequence ID" value="OXM16870.1"/>
    <property type="molecule type" value="Genomic_DNA"/>
</dbReference>
<dbReference type="PANTHER" id="PTHR30193:SF44">
    <property type="entry name" value="LACTOSE TRANSPORT SYSTEM PERMEASE PROTEIN LACF"/>
    <property type="match status" value="1"/>
</dbReference>
<dbReference type="PROSITE" id="PS50928">
    <property type="entry name" value="ABC_TM1"/>
    <property type="match status" value="1"/>
</dbReference>
<feature type="transmembrane region" description="Helical" evidence="7">
    <location>
        <begin position="17"/>
        <end position="44"/>
    </location>
</feature>
<evidence type="ECO:0000313" key="10">
    <source>
        <dbReference type="Proteomes" id="UP000215145"/>
    </source>
</evidence>
<reference evidence="9 10" key="1">
    <citation type="submission" date="2017-07" db="EMBL/GenBank/DDBJ databases">
        <title>Paenibacillus herberti R33 genome sequencing and assembly.</title>
        <authorList>
            <person name="Su W."/>
        </authorList>
    </citation>
    <scope>NUCLEOTIDE SEQUENCE [LARGE SCALE GENOMIC DNA]</scope>
    <source>
        <strain evidence="9 10">R33</strain>
    </source>
</reference>
<comment type="subcellular location">
    <subcellularLocation>
        <location evidence="1 7">Cell membrane</location>
        <topology evidence="1 7">Multi-pass membrane protein</topology>
    </subcellularLocation>
</comment>